<comment type="caution">
    <text evidence="5">The sequence shown here is derived from an EMBL/GenBank/DDBJ whole genome shotgun (WGS) entry which is preliminary data.</text>
</comment>
<feature type="compositionally biased region" description="Basic and acidic residues" evidence="3">
    <location>
        <begin position="470"/>
        <end position="481"/>
    </location>
</feature>
<feature type="domain" description="RRM" evidence="4">
    <location>
        <begin position="203"/>
        <end position="278"/>
    </location>
</feature>
<reference evidence="5 6" key="1">
    <citation type="submission" date="2023-10" db="EMBL/GenBank/DDBJ databases">
        <title>Genomes of two closely related lineages of the louse Polyplax serrata with different host specificities.</title>
        <authorList>
            <person name="Martinu J."/>
            <person name="Tarabai H."/>
            <person name="Stefka J."/>
            <person name="Hypsa V."/>
        </authorList>
    </citation>
    <scope>NUCLEOTIDE SEQUENCE [LARGE SCALE GENOMIC DNA]</scope>
    <source>
        <strain evidence="5">HR10_N</strain>
    </source>
</reference>
<dbReference type="Proteomes" id="UP001372834">
    <property type="component" value="Unassembled WGS sequence"/>
</dbReference>
<dbReference type="AlphaFoldDB" id="A0AAN8P2Y0"/>
<sequence length="515" mass="58173">MENIQINGQKIWGPPRDWTGPPPPHGTEIYIKNLPDDVYEIELFQIFSVVGRVYEVRLPVHWSGVNRGYAFVRYTKIADADTAIRAFDGFEIRTGRTVKIERSVDNTRLFLSCVPCHKTSEDIKRDLQTVVDNVEKVYVYPTLENPAVFRGYAFVEFKSHRDAAIAKRILTPDICFNLFGKKCVAAWANPLPFLNENILKTINILFMRNVPKEVKSSAIKRAIENVLDENSVQKVKRLNDFAFLTFKTHEDAKAALNIIKNHPILLGDNQIQVEWAVPRELNNINDCNIEEYDNKRLNHSLFKQNKNSTKSMKNAAKIEKDSHDDNLNLFGSQKRSENVDQFVTRSQNKFRKILKDSRDRLKGLKGNSFNFPSSKMESTTPSFKMDKIGICGNECDSTANSDLWTTTGISNGFQNILDLGPVDGVWNLSPSSDLESEESFKSPQLKPWLGNFVYSSCSSSPSLTASSADSPDHWGNDEITDRTTLGSQSNHPSIGSLKITDDNPGSVFSQFGKFI</sequence>
<protein>
    <recommendedName>
        <fullName evidence="4">RRM domain-containing protein</fullName>
    </recommendedName>
</protein>
<evidence type="ECO:0000256" key="3">
    <source>
        <dbReference type="SAM" id="MobiDB-lite"/>
    </source>
</evidence>
<dbReference type="PANTHER" id="PTHR21245">
    <property type="entry name" value="HETEROGENEOUS NUCLEAR RIBONUCLEOPROTEIN"/>
    <property type="match status" value="1"/>
</dbReference>
<keyword evidence="1 2" id="KW-0694">RNA-binding</keyword>
<gene>
    <name evidence="5" type="ORF">RUM43_012032</name>
</gene>
<dbReference type="InterPro" id="IPR035979">
    <property type="entry name" value="RBD_domain_sf"/>
</dbReference>
<evidence type="ECO:0000259" key="4">
    <source>
        <dbReference type="PROSITE" id="PS50102"/>
    </source>
</evidence>
<feature type="domain" description="RRM" evidence="4">
    <location>
        <begin position="107"/>
        <end position="209"/>
    </location>
</feature>
<proteinExistence type="predicted"/>
<organism evidence="5 6">
    <name type="scientific">Polyplax serrata</name>
    <name type="common">Common mouse louse</name>
    <dbReference type="NCBI Taxonomy" id="468196"/>
    <lineage>
        <taxon>Eukaryota</taxon>
        <taxon>Metazoa</taxon>
        <taxon>Ecdysozoa</taxon>
        <taxon>Arthropoda</taxon>
        <taxon>Hexapoda</taxon>
        <taxon>Insecta</taxon>
        <taxon>Pterygota</taxon>
        <taxon>Neoptera</taxon>
        <taxon>Paraneoptera</taxon>
        <taxon>Psocodea</taxon>
        <taxon>Troctomorpha</taxon>
        <taxon>Phthiraptera</taxon>
        <taxon>Anoplura</taxon>
        <taxon>Polyplacidae</taxon>
        <taxon>Polyplax</taxon>
    </lineage>
</organism>
<dbReference type="EMBL" id="JAWJWE010000005">
    <property type="protein sequence ID" value="KAK6634631.1"/>
    <property type="molecule type" value="Genomic_DNA"/>
</dbReference>
<evidence type="ECO:0000256" key="1">
    <source>
        <dbReference type="ARBA" id="ARBA00022884"/>
    </source>
</evidence>
<dbReference type="InterPro" id="IPR000504">
    <property type="entry name" value="RRM_dom"/>
</dbReference>
<feature type="region of interest" description="Disordered" evidence="3">
    <location>
        <begin position="465"/>
        <end position="503"/>
    </location>
</feature>
<dbReference type="InterPro" id="IPR012677">
    <property type="entry name" value="Nucleotide-bd_a/b_plait_sf"/>
</dbReference>
<name>A0AAN8P2Y0_POLSC</name>
<dbReference type="SMART" id="SM00360">
    <property type="entry name" value="RRM"/>
    <property type="match status" value="3"/>
</dbReference>
<feature type="domain" description="RRM" evidence="4">
    <location>
        <begin position="27"/>
        <end position="105"/>
    </location>
</feature>
<dbReference type="GO" id="GO:0003723">
    <property type="term" value="F:RNA binding"/>
    <property type="evidence" value="ECO:0007669"/>
    <property type="project" value="UniProtKB-UniRule"/>
</dbReference>
<evidence type="ECO:0000313" key="5">
    <source>
        <dbReference type="EMBL" id="KAK6634631.1"/>
    </source>
</evidence>
<dbReference type="Pfam" id="PF00076">
    <property type="entry name" value="RRM_1"/>
    <property type="match status" value="2"/>
</dbReference>
<feature type="compositionally biased region" description="Polar residues" evidence="3">
    <location>
        <begin position="482"/>
        <end position="493"/>
    </location>
</feature>
<dbReference type="Gene3D" id="3.30.70.330">
    <property type="match status" value="3"/>
</dbReference>
<accession>A0AAN8P2Y0</accession>
<dbReference type="PROSITE" id="PS50102">
    <property type="entry name" value="RRM"/>
    <property type="match status" value="3"/>
</dbReference>
<dbReference type="SUPFAM" id="SSF54928">
    <property type="entry name" value="RNA-binding domain, RBD"/>
    <property type="match status" value="2"/>
</dbReference>
<evidence type="ECO:0000313" key="6">
    <source>
        <dbReference type="Proteomes" id="UP001372834"/>
    </source>
</evidence>
<evidence type="ECO:0000256" key="2">
    <source>
        <dbReference type="PROSITE-ProRule" id="PRU00176"/>
    </source>
</evidence>